<dbReference type="AlphaFoldDB" id="A0A7W6EBR5"/>
<protein>
    <submittedName>
        <fullName evidence="3">Prepilin peptidase CpaA</fullName>
        <ecNumber evidence="3">3.4.23.43</ecNumber>
    </submittedName>
</protein>
<feature type="transmembrane region" description="Helical" evidence="1">
    <location>
        <begin position="33"/>
        <end position="52"/>
    </location>
</feature>
<evidence type="ECO:0000259" key="2">
    <source>
        <dbReference type="Pfam" id="PF01478"/>
    </source>
</evidence>
<reference evidence="3 4" key="1">
    <citation type="submission" date="2020-08" db="EMBL/GenBank/DDBJ databases">
        <title>Genomic Encyclopedia of Type Strains, Phase IV (KMG-IV): sequencing the most valuable type-strain genomes for metagenomic binning, comparative biology and taxonomic classification.</title>
        <authorList>
            <person name="Goeker M."/>
        </authorList>
    </citation>
    <scope>NUCLEOTIDE SEQUENCE [LARGE SCALE GENOMIC DNA]</scope>
    <source>
        <strain evidence="3 4">DSM 102238</strain>
    </source>
</reference>
<evidence type="ECO:0000313" key="4">
    <source>
        <dbReference type="Proteomes" id="UP000542776"/>
    </source>
</evidence>
<feature type="transmembrane region" description="Helical" evidence="1">
    <location>
        <begin position="73"/>
        <end position="97"/>
    </location>
</feature>
<evidence type="ECO:0000256" key="1">
    <source>
        <dbReference type="SAM" id="Phobius"/>
    </source>
</evidence>
<name>A0A7W6EBR5_9HYPH</name>
<feature type="transmembrane region" description="Helical" evidence="1">
    <location>
        <begin position="117"/>
        <end position="134"/>
    </location>
</feature>
<dbReference type="Proteomes" id="UP000542776">
    <property type="component" value="Unassembled WGS sequence"/>
</dbReference>
<sequence>MTIPNRLVAALGAGFLAFALLSGWSAPAIGLHLVVGLAALAITFGFFSAGWMGGGDAKLVAATALWLGPGPDLMRYTVLASIFGGILTALLLVVRLVLSPTTGFASADRLLDRASGIPYGVALGAAGMVVFLEADWSIPLRALLGGS</sequence>
<proteinExistence type="predicted"/>
<evidence type="ECO:0000313" key="3">
    <source>
        <dbReference type="EMBL" id="MBB3998438.1"/>
    </source>
</evidence>
<accession>A0A7W6EBR5</accession>
<organism evidence="3 4">
    <name type="scientific">Aureimonas pseudogalii</name>
    <dbReference type="NCBI Taxonomy" id="1744844"/>
    <lineage>
        <taxon>Bacteria</taxon>
        <taxon>Pseudomonadati</taxon>
        <taxon>Pseudomonadota</taxon>
        <taxon>Alphaproteobacteria</taxon>
        <taxon>Hyphomicrobiales</taxon>
        <taxon>Aurantimonadaceae</taxon>
        <taxon>Aureimonas</taxon>
    </lineage>
</organism>
<dbReference type="EMBL" id="JACIEK010000005">
    <property type="protein sequence ID" value="MBB3998438.1"/>
    <property type="molecule type" value="Genomic_DNA"/>
</dbReference>
<gene>
    <name evidence="3" type="ORF">GGR04_002279</name>
</gene>
<dbReference type="GO" id="GO:0004190">
    <property type="term" value="F:aspartic-type endopeptidase activity"/>
    <property type="evidence" value="ECO:0007669"/>
    <property type="project" value="UniProtKB-EC"/>
</dbReference>
<dbReference type="InterPro" id="IPR000045">
    <property type="entry name" value="Prepilin_IV_endopep_pep"/>
</dbReference>
<keyword evidence="1" id="KW-0472">Membrane</keyword>
<keyword evidence="4" id="KW-1185">Reference proteome</keyword>
<dbReference type="Pfam" id="PF01478">
    <property type="entry name" value="Peptidase_A24"/>
    <property type="match status" value="1"/>
</dbReference>
<dbReference type="GO" id="GO:0016020">
    <property type="term" value="C:membrane"/>
    <property type="evidence" value="ECO:0007669"/>
    <property type="project" value="InterPro"/>
</dbReference>
<keyword evidence="3" id="KW-0378">Hydrolase</keyword>
<keyword evidence="1" id="KW-1133">Transmembrane helix</keyword>
<feature type="domain" description="Prepilin type IV endopeptidase peptidase" evidence="2">
    <location>
        <begin position="1"/>
        <end position="88"/>
    </location>
</feature>
<dbReference type="EC" id="3.4.23.43" evidence="3"/>
<comment type="caution">
    <text evidence="3">The sequence shown here is derived from an EMBL/GenBank/DDBJ whole genome shotgun (WGS) entry which is preliminary data.</text>
</comment>
<keyword evidence="1" id="KW-0812">Transmembrane</keyword>
<dbReference type="Gene3D" id="1.20.120.1220">
    <property type="match status" value="1"/>
</dbReference>